<sequence>MIYSSDLTFVFLQGNSQKDFTEQVLLRIRKELPNNPNEAFENLTKYVPNGMTFEKCMENANNTWRLKDP</sequence>
<keyword evidence="2" id="KW-1185">Reference proteome</keyword>
<comment type="caution">
    <text evidence="1">The sequence shown here is derived from an EMBL/GenBank/DDBJ whole genome shotgun (WGS) entry which is preliminary data.</text>
</comment>
<proteinExistence type="predicted"/>
<reference evidence="1 2" key="1">
    <citation type="journal article" date="2018" name="Sci. Rep.">
        <title>Genomic signatures of local adaptation to the degree of environmental predictability in rotifers.</title>
        <authorList>
            <person name="Franch-Gras L."/>
            <person name="Hahn C."/>
            <person name="Garcia-Roger E.M."/>
            <person name="Carmona M.J."/>
            <person name="Serra M."/>
            <person name="Gomez A."/>
        </authorList>
    </citation>
    <scope>NUCLEOTIDE SEQUENCE [LARGE SCALE GENOMIC DNA]</scope>
    <source>
        <strain evidence="1">HYR1</strain>
    </source>
</reference>
<dbReference type="EMBL" id="REGN01012982">
    <property type="protein sequence ID" value="RMZ94532.1"/>
    <property type="molecule type" value="Genomic_DNA"/>
</dbReference>
<accession>A0A3M7P663</accession>
<gene>
    <name evidence="1" type="ORF">BpHYR1_014660</name>
</gene>
<organism evidence="1 2">
    <name type="scientific">Brachionus plicatilis</name>
    <name type="common">Marine rotifer</name>
    <name type="synonym">Brachionus muelleri</name>
    <dbReference type="NCBI Taxonomy" id="10195"/>
    <lineage>
        <taxon>Eukaryota</taxon>
        <taxon>Metazoa</taxon>
        <taxon>Spiralia</taxon>
        <taxon>Gnathifera</taxon>
        <taxon>Rotifera</taxon>
        <taxon>Eurotatoria</taxon>
        <taxon>Monogononta</taxon>
        <taxon>Pseudotrocha</taxon>
        <taxon>Ploima</taxon>
        <taxon>Brachionidae</taxon>
        <taxon>Brachionus</taxon>
    </lineage>
</organism>
<name>A0A3M7P663_BRAPC</name>
<evidence type="ECO:0000313" key="1">
    <source>
        <dbReference type="EMBL" id="RMZ94532.1"/>
    </source>
</evidence>
<protein>
    <submittedName>
        <fullName evidence="1">Uncharacterized protein</fullName>
    </submittedName>
</protein>
<dbReference type="AlphaFoldDB" id="A0A3M7P663"/>
<dbReference type="Proteomes" id="UP000276133">
    <property type="component" value="Unassembled WGS sequence"/>
</dbReference>
<evidence type="ECO:0000313" key="2">
    <source>
        <dbReference type="Proteomes" id="UP000276133"/>
    </source>
</evidence>